<proteinExistence type="inferred from homology"/>
<keyword evidence="6" id="KW-0411">Iron-sulfur</keyword>
<evidence type="ECO:0000256" key="5">
    <source>
        <dbReference type="ARBA" id="ARBA00023004"/>
    </source>
</evidence>
<dbReference type="InterPro" id="IPR041854">
    <property type="entry name" value="BFD-like_2Fe2S-bd_dom_sf"/>
</dbReference>
<evidence type="ECO:0000256" key="9">
    <source>
        <dbReference type="ARBA" id="ARBA00046332"/>
    </source>
</evidence>
<keyword evidence="4" id="KW-0249">Electron transport</keyword>
<dbReference type="PANTHER" id="PTHR37424:SF1">
    <property type="entry name" value="BACTERIOFERRITIN-ASSOCIATED FERREDOXIN"/>
    <property type="match status" value="1"/>
</dbReference>
<keyword evidence="1" id="KW-0813">Transport</keyword>
<dbReference type="InterPro" id="IPR052371">
    <property type="entry name" value="BFD-associated_ferredoxin"/>
</dbReference>
<evidence type="ECO:0000259" key="10">
    <source>
        <dbReference type="Pfam" id="PF04324"/>
    </source>
</evidence>
<evidence type="ECO:0000256" key="8">
    <source>
        <dbReference type="ARBA" id="ARBA00039386"/>
    </source>
</evidence>
<accession>A0ABV7J8B4</accession>
<dbReference type="Pfam" id="PF04324">
    <property type="entry name" value="Fer2_BFD"/>
    <property type="match status" value="1"/>
</dbReference>
<gene>
    <name evidence="11" type="ORF">ACFODZ_01605</name>
</gene>
<protein>
    <recommendedName>
        <fullName evidence="8">Bacterioferritin-associated ferredoxin</fullName>
    </recommendedName>
</protein>
<comment type="caution">
    <text evidence="11">The sequence shown here is derived from an EMBL/GenBank/DDBJ whole genome shotgun (WGS) entry which is preliminary data.</text>
</comment>
<evidence type="ECO:0000256" key="1">
    <source>
        <dbReference type="ARBA" id="ARBA00022448"/>
    </source>
</evidence>
<keyword evidence="2" id="KW-0001">2Fe-2S</keyword>
<organism evidence="11 12">
    <name type="scientific">Marinicella sediminis</name>
    <dbReference type="NCBI Taxonomy" id="1792834"/>
    <lineage>
        <taxon>Bacteria</taxon>
        <taxon>Pseudomonadati</taxon>
        <taxon>Pseudomonadota</taxon>
        <taxon>Gammaproteobacteria</taxon>
        <taxon>Lysobacterales</taxon>
        <taxon>Marinicellaceae</taxon>
        <taxon>Marinicella</taxon>
    </lineage>
</organism>
<evidence type="ECO:0000256" key="3">
    <source>
        <dbReference type="ARBA" id="ARBA00022723"/>
    </source>
</evidence>
<evidence type="ECO:0000256" key="2">
    <source>
        <dbReference type="ARBA" id="ARBA00022714"/>
    </source>
</evidence>
<evidence type="ECO:0000256" key="4">
    <source>
        <dbReference type="ARBA" id="ARBA00022982"/>
    </source>
</evidence>
<comment type="similarity">
    <text evidence="9">Belongs to the Bfd family.</text>
</comment>
<evidence type="ECO:0000256" key="7">
    <source>
        <dbReference type="ARBA" id="ARBA00034078"/>
    </source>
</evidence>
<keyword evidence="3" id="KW-0479">Metal-binding</keyword>
<keyword evidence="5" id="KW-0408">Iron</keyword>
<reference evidence="12" key="1">
    <citation type="journal article" date="2019" name="Int. J. Syst. Evol. Microbiol.">
        <title>The Global Catalogue of Microorganisms (GCM) 10K type strain sequencing project: providing services to taxonomists for standard genome sequencing and annotation.</title>
        <authorList>
            <consortium name="The Broad Institute Genomics Platform"/>
            <consortium name="The Broad Institute Genome Sequencing Center for Infectious Disease"/>
            <person name="Wu L."/>
            <person name="Ma J."/>
        </authorList>
    </citation>
    <scope>NUCLEOTIDE SEQUENCE [LARGE SCALE GENOMIC DNA]</scope>
    <source>
        <strain evidence="12">KCTC 42953</strain>
    </source>
</reference>
<evidence type="ECO:0000313" key="11">
    <source>
        <dbReference type="EMBL" id="MFC3192926.1"/>
    </source>
</evidence>
<feature type="domain" description="BFD-like [2Fe-2S]-binding" evidence="10">
    <location>
        <begin position="2"/>
        <end position="50"/>
    </location>
</feature>
<comment type="cofactor">
    <cofactor evidence="7">
        <name>[2Fe-2S] cluster</name>
        <dbReference type="ChEBI" id="CHEBI:190135"/>
    </cofactor>
</comment>
<dbReference type="PANTHER" id="PTHR37424">
    <property type="entry name" value="BACTERIOFERRITIN-ASSOCIATED FERREDOXIN"/>
    <property type="match status" value="1"/>
</dbReference>
<evidence type="ECO:0000256" key="6">
    <source>
        <dbReference type="ARBA" id="ARBA00023014"/>
    </source>
</evidence>
<keyword evidence="12" id="KW-1185">Reference proteome</keyword>
<dbReference type="EMBL" id="JBHRTS010000001">
    <property type="protein sequence ID" value="MFC3192926.1"/>
    <property type="molecule type" value="Genomic_DNA"/>
</dbReference>
<dbReference type="Gene3D" id="1.10.10.1100">
    <property type="entry name" value="BFD-like [2Fe-2S]-binding domain"/>
    <property type="match status" value="1"/>
</dbReference>
<dbReference type="Proteomes" id="UP001595533">
    <property type="component" value="Unassembled WGS sequence"/>
</dbReference>
<dbReference type="RefSeq" id="WP_077409591.1">
    <property type="nucleotide sequence ID" value="NZ_JBHRTS010000001.1"/>
</dbReference>
<name>A0ABV7J8B4_9GAMM</name>
<sequence length="78" mass="8335">MYVCICHGVTDKDIKAAAGKGARSIQELQQMTGCATGCGGCLENAEQVLQAQLAGHTPDFLQLFNPASRVEEDWQLPA</sequence>
<evidence type="ECO:0000313" key="12">
    <source>
        <dbReference type="Proteomes" id="UP001595533"/>
    </source>
</evidence>
<dbReference type="InterPro" id="IPR007419">
    <property type="entry name" value="BFD-like_2Fe2S-bd_dom"/>
</dbReference>